<proteinExistence type="predicted"/>
<gene>
    <name evidence="1" type="ORF">J4573_49175</name>
</gene>
<evidence type="ECO:0000313" key="1">
    <source>
        <dbReference type="EMBL" id="MBO2455135.1"/>
    </source>
</evidence>
<evidence type="ECO:0000313" key="2">
    <source>
        <dbReference type="Proteomes" id="UP000669179"/>
    </source>
</evidence>
<organism evidence="1 2">
    <name type="scientific">Actinomadura barringtoniae</name>
    <dbReference type="NCBI Taxonomy" id="1427535"/>
    <lineage>
        <taxon>Bacteria</taxon>
        <taxon>Bacillati</taxon>
        <taxon>Actinomycetota</taxon>
        <taxon>Actinomycetes</taxon>
        <taxon>Streptosporangiales</taxon>
        <taxon>Thermomonosporaceae</taxon>
        <taxon>Actinomadura</taxon>
    </lineage>
</organism>
<keyword evidence="2" id="KW-1185">Reference proteome</keyword>
<comment type="caution">
    <text evidence="1">The sequence shown here is derived from an EMBL/GenBank/DDBJ whole genome shotgun (WGS) entry which is preliminary data.</text>
</comment>
<accession>A0A939PMQ9</accession>
<dbReference type="Proteomes" id="UP000669179">
    <property type="component" value="Unassembled WGS sequence"/>
</dbReference>
<reference evidence="1" key="1">
    <citation type="submission" date="2021-03" db="EMBL/GenBank/DDBJ databases">
        <authorList>
            <person name="Kanchanasin P."/>
            <person name="Saeng-In P."/>
            <person name="Phongsopitanun W."/>
            <person name="Yuki M."/>
            <person name="Kudo T."/>
            <person name="Ohkuma M."/>
            <person name="Tanasupawat S."/>
        </authorList>
    </citation>
    <scope>NUCLEOTIDE SEQUENCE</scope>
    <source>
        <strain evidence="1">GKU 128</strain>
    </source>
</reference>
<protein>
    <submittedName>
        <fullName evidence="1">Uncharacterized protein</fullName>
    </submittedName>
</protein>
<name>A0A939PMQ9_9ACTN</name>
<dbReference type="AlphaFoldDB" id="A0A939PMQ9"/>
<dbReference type="EMBL" id="JAGEOJ010000032">
    <property type="protein sequence ID" value="MBO2455135.1"/>
    <property type="molecule type" value="Genomic_DNA"/>
</dbReference>
<sequence length="219" mass="23635">MIGAWSELHRDPTNAELKRAAIAEVAARWRTWEASRIFPERLSYDTDQGRSEFASRIGIVPQTTCETAVDGEIAAVLRAQGCQAVLRATYTDPIQGIVITVGVVAFRDAFAADRAYKQIPNAPVTDRVHGLRPALRAAAFPGTAAARFADTARQDRSSTRGGPYVVLTTAGQSDGRPAAAVPKNRPGQPFGAAPQLGWQISRTLSAQAMPDCSSREWRC</sequence>